<evidence type="ECO:0008006" key="3">
    <source>
        <dbReference type="Google" id="ProtNLM"/>
    </source>
</evidence>
<keyword evidence="2" id="KW-1185">Reference proteome</keyword>
<evidence type="ECO:0000313" key="1">
    <source>
        <dbReference type="EMBL" id="GFE17889.1"/>
    </source>
</evidence>
<dbReference type="Proteomes" id="UP000430079">
    <property type="component" value="Unassembled WGS sequence"/>
</dbReference>
<proteinExistence type="predicted"/>
<reference evidence="1 2" key="1">
    <citation type="submission" date="2019-12" db="EMBL/GenBank/DDBJ databases">
        <title>Whole genome shotgun sequence of Streptomyces hygroscopicus subsp. glebosus NBRC 13786.</title>
        <authorList>
            <person name="Ichikawa N."/>
            <person name="Kimura A."/>
            <person name="Kitahashi Y."/>
            <person name="Komaki H."/>
            <person name="Tamura T."/>
        </authorList>
    </citation>
    <scope>NUCLEOTIDE SEQUENCE [LARGE SCALE GENOMIC DNA]</scope>
    <source>
        <strain evidence="1 2">NBRC 13786</strain>
    </source>
</reference>
<organism evidence="1 2">
    <name type="scientific">Streptomyces glebosus</name>
    <dbReference type="NCBI Taxonomy" id="249580"/>
    <lineage>
        <taxon>Bacteria</taxon>
        <taxon>Bacillati</taxon>
        <taxon>Actinomycetota</taxon>
        <taxon>Actinomycetes</taxon>
        <taxon>Kitasatosporales</taxon>
        <taxon>Streptomycetaceae</taxon>
        <taxon>Streptomyces</taxon>
    </lineage>
</organism>
<comment type="caution">
    <text evidence="1">The sequence shown here is derived from an EMBL/GenBank/DDBJ whole genome shotgun (WGS) entry which is preliminary data.</text>
</comment>
<protein>
    <recommendedName>
        <fullName evidence="3">DUF3800 domain-containing protein</fullName>
    </recommendedName>
</protein>
<gene>
    <name evidence="1" type="ORF">Sgleb_59360</name>
</gene>
<evidence type="ECO:0000313" key="2">
    <source>
        <dbReference type="Proteomes" id="UP000430079"/>
    </source>
</evidence>
<dbReference type="AlphaFoldDB" id="A0A640T2G3"/>
<accession>A0A640T2G3</accession>
<sequence length="233" mass="27094">MKLFMDESGNGNASQPLIVGAVELGDDAEDIEERIQDLYKRLVARRSLTGFGSFEDFRKDGFHSSNDPTEISVPFRELMRTTFFRAYMVVTDRTSFPRNAESELIEFMYVKLLSDLLIRHRHEPEFLCYIEQSEEMASIIRRLPDAVARRARKKAGRDASLPRPNISMVAKRDYMSTAIIDYVMADVSRWLQKDRTKNPKDYAYRAFREIEPSVSMLYSFELGRISSRKDPLH</sequence>
<dbReference type="EMBL" id="BLIO01000001">
    <property type="protein sequence ID" value="GFE17889.1"/>
    <property type="molecule type" value="Genomic_DNA"/>
</dbReference>
<name>A0A640T2G3_9ACTN</name>